<dbReference type="PANTHER" id="PTHR46101:SF2">
    <property type="entry name" value="SERINE DECARBOXYLASE"/>
    <property type="match status" value="1"/>
</dbReference>
<dbReference type="InterPro" id="IPR015421">
    <property type="entry name" value="PyrdxlP-dep_Trfase_major"/>
</dbReference>
<evidence type="ECO:0000256" key="4">
    <source>
        <dbReference type="ARBA" id="ARBA00022898"/>
    </source>
</evidence>
<dbReference type="InterPro" id="IPR015424">
    <property type="entry name" value="PyrdxlP-dep_Trfase"/>
</dbReference>
<proteinExistence type="inferred from homology"/>
<dbReference type="EC" id="4.1.1.22" evidence="8"/>
<dbReference type="NCBIfam" id="NF002748">
    <property type="entry name" value="PRK02769.1"/>
    <property type="match status" value="1"/>
</dbReference>
<comment type="caution">
    <text evidence="8">The sequence shown here is derived from an EMBL/GenBank/DDBJ whole genome shotgun (WGS) entry which is preliminary data.</text>
</comment>
<sequence length="386" mass="43791">MFDMAEVANLSNQQQLHRLLRQLKQSSDLFLGYPVAKDFDYSELYAFLDYPINNLGDPYEDSTYKVQTHDMEREVIDTFAKLFRANPKDYWGYITNGGSESNLYGLYIARELYPKAMVYSSESTHYSVKKNIHLLNIPSIVIRSQENGEIDYEDLESMLRFNRHKPAIILTTFGTTMKEAKDDVARVKGILKKLAIQDHYIHCDAALSGSFGAFIEPHIPFDFQDGADSISISGHKFIGSPIPSGVIVTKRSLRDRIAKGVSYIGTLDTTISGSRNGHSALFLWYAIKKMGLEGLKKRYLHSLEVAQYCKNELLKLGIPAWTNEGAITVVFPKVSENIKEKWQLATEEEVTHVICMPNVTRKQIDEFVSDLAYEMEAAENDPRGCK</sequence>
<dbReference type="GO" id="GO:0004398">
    <property type="term" value="F:histidine decarboxylase activity"/>
    <property type="evidence" value="ECO:0007669"/>
    <property type="project" value="UniProtKB-EC"/>
</dbReference>
<dbReference type="SUPFAM" id="SSF53383">
    <property type="entry name" value="PLP-dependent transferases"/>
    <property type="match status" value="1"/>
</dbReference>
<keyword evidence="5 7" id="KW-0456">Lyase</keyword>
<dbReference type="Gene3D" id="3.40.640.10">
    <property type="entry name" value="Type I PLP-dependent aspartate aminotransferase-like (Major domain)"/>
    <property type="match status" value="1"/>
</dbReference>
<gene>
    <name evidence="8" type="ORF">CRP01_31645</name>
</gene>
<dbReference type="Pfam" id="PF00282">
    <property type="entry name" value="Pyridoxal_deC"/>
    <property type="match status" value="1"/>
</dbReference>
<comment type="cofactor">
    <cofactor evidence="1 6 7">
        <name>pyridoxal 5'-phosphate</name>
        <dbReference type="ChEBI" id="CHEBI:597326"/>
    </cofactor>
</comment>
<dbReference type="AlphaFoldDB" id="A0A2D0N1W0"/>
<dbReference type="Proteomes" id="UP000223913">
    <property type="component" value="Unassembled WGS sequence"/>
</dbReference>
<dbReference type="OrthoDB" id="9803665at2"/>
<evidence type="ECO:0000256" key="5">
    <source>
        <dbReference type="ARBA" id="ARBA00023239"/>
    </source>
</evidence>
<keyword evidence="9" id="KW-1185">Reference proteome</keyword>
<name>A0A2D0N1W0_FLAN2</name>
<accession>A0A2D0N1W0</accession>
<evidence type="ECO:0000256" key="7">
    <source>
        <dbReference type="RuleBase" id="RU000382"/>
    </source>
</evidence>
<reference evidence="8 9" key="1">
    <citation type="submission" date="2017-10" db="EMBL/GenBank/DDBJ databases">
        <title>The draft genome sequence of Lewinella nigricans NBRC 102662.</title>
        <authorList>
            <person name="Wang K."/>
        </authorList>
    </citation>
    <scope>NUCLEOTIDE SEQUENCE [LARGE SCALE GENOMIC DNA]</scope>
    <source>
        <strain evidence="8 9">NBRC 102662</strain>
    </source>
</reference>
<evidence type="ECO:0000256" key="2">
    <source>
        <dbReference type="ARBA" id="ARBA00009533"/>
    </source>
</evidence>
<dbReference type="PANTHER" id="PTHR46101">
    <property type="match status" value="1"/>
</dbReference>
<protein>
    <submittedName>
        <fullName evidence="8">Histidine decarboxylase</fullName>
        <ecNumber evidence="8">4.1.1.22</ecNumber>
    </submittedName>
</protein>
<dbReference type="InterPro" id="IPR051151">
    <property type="entry name" value="Group_II_Decarboxylase"/>
</dbReference>
<dbReference type="GO" id="GO:0030170">
    <property type="term" value="F:pyridoxal phosphate binding"/>
    <property type="evidence" value="ECO:0007669"/>
    <property type="project" value="InterPro"/>
</dbReference>
<keyword evidence="4 6" id="KW-0663">Pyridoxal phosphate</keyword>
<feature type="modified residue" description="N6-(pyridoxal phosphate)lysine" evidence="6">
    <location>
        <position position="236"/>
    </location>
</feature>
<dbReference type="EMBL" id="PDUD01000039">
    <property type="protein sequence ID" value="PHN02532.1"/>
    <property type="molecule type" value="Genomic_DNA"/>
</dbReference>
<comment type="similarity">
    <text evidence="2 7">Belongs to the group II decarboxylase family.</text>
</comment>
<evidence type="ECO:0000256" key="6">
    <source>
        <dbReference type="PIRSR" id="PIRSR602129-50"/>
    </source>
</evidence>
<dbReference type="InterPro" id="IPR002129">
    <property type="entry name" value="PyrdxlP-dep_de-COase"/>
</dbReference>
<dbReference type="GO" id="GO:0019752">
    <property type="term" value="P:carboxylic acid metabolic process"/>
    <property type="evidence" value="ECO:0007669"/>
    <property type="project" value="InterPro"/>
</dbReference>
<evidence type="ECO:0000256" key="3">
    <source>
        <dbReference type="ARBA" id="ARBA00022793"/>
    </source>
</evidence>
<organism evidence="8 9">
    <name type="scientific">Flavilitoribacter nigricans (strain ATCC 23147 / DSM 23189 / NBRC 102662 / NCIMB 1420 / SS-2)</name>
    <name type="common">Lewinella nigricans</name>
    <dbReference type="NCBI Taxonomy" id="1122177"/>
    <lineage>
        <taxon>Bacteria</taxon>
        <taxon>Pseudomonadati</taxon>
        <taxon>Bacteroidota</taxon>
        <taxon>Saprospiria</taxon>
        <taxon>Saprospirales</taxon>
        <taxon>Lewinellaceae</taxon>
        <taxon>Flavilitoribacter</taxon>
    </lineage>
</organism>
<keyword evidence="3" id="KW-0210">Decarboxylase</keyword>
<evidence type="ECO:0000313" key="9">
    <source>
        <dbReference type="Proteomes" id="UP000223913"/>
    </source>
</evidence>
<evidence type="ECO:0000313" key="8">
    <source>
        <dbReference type="EMBL" id="PHN02532.1"/>
    </source>
</evidence>
<evidence type="ECO:0000256" key="1">
    <source>
        <dbReference type="ARBA" id="ARBA00001933"/>
    </source>
</evidence>